<dbReference type="InterPro" id="IPR036515">
    <property type="entry name" value="Transposase_17_sf"/>
</dbReference>
<dbReference type="AlphaFoldDB" id="A0A1H5S7K1"/>
<dbReference type="SUPFAM" id="SSF143422">
    <property type="entry name" value="Transposase IS200-like"/>
    <property type="match status" value="1"/>
</dbReference>
<dbReference type="PANTHER" id="PTHR36966">
    <property type="entry name" value="REP-ASSOCIATED TYROSINE TRANSPOSASE"/>
    <property type="match status" value="1"/>
</dbReference>
<dbReference type="Proteomes" id="UP000236753">
    <property type="component" value="Unassembled WGS sequence"/>
</dbReference>
<dbReference type="GO" id="GO:0043565">
    <property type="term" value="F:sequence-specific DNA binding"/>
    <property type="evidence" value="ECO:0007669"/>
    <property type="project" value="TreeGrafter"/>
</dbReference>
<evidence type="ECO:0000259" key="1">
    <source>
        <dbReference type="SMART" id="SM01321"/>
    </source>
</evidence>
<sequence>MIIRPKGSHVQLRTTFDDPSQGQIIICPCNPNNNPDTMTYNPTIHHRRSIRLQGYDYSQAGAYFITVCTHNRMPLFGEIVDGVMALNTAGQIVEKCWCAIPEHFPQVTLDGFVVMPNHVHGIITVGANNHLPLHYLPLPFNETPTQLNKTPRPLQHRTIGSMVRGFKIGVTRWFHANTNINLVWQRNYYEHIIRNEDAYLKIAEYIQTNPQRWETDTYHV</sequence>
<reference evidence="2 3" key="1">
    <citation type="submission" date="2016-10" db="EMBL/GenBank/DDBJ databases">
        <authorList>
            <person name="de Groot N.N."/>
        </authorList>
    </citation>
    <scope>NUCLEOTIDE SEQUENCE [LARGE SCALE GENOMIC DNA]</scope>
    <source>
        <strain evidence="2 3">Nm13</strain>
    </source>
</reference>
<evidence type="ECO:0000313" key="2">
    <source>
        <dbReference type="EMBL" id="SEF46589.1"/>
    </source>
</evidence>
<protein>
    <submittedName>
        <fullName evidence="2">REP element-mobilizing transposase RayT</fullName>
    </submittedName>
</protein>
<dbReference type="GO" id="GO:0006313">
    <property type="term" value="P:DNA transposition"/>
    <property type="evidence" value="ECO:0007669"/>
    <property type="project" value="InterPro"/>
</dbReference>
<dbReference type="GO" id="GO:0004803">
    <property type="term" value="F:transposase activity"/>
    <property type="evidence" value="ECO:0007669"/>
    <property type="project" value="InterPro"/>
</dbReference>
<organism evidence="2 3">
    <name type="scientific">Nitrosomonas ureae</name>
    <dbReference type="NCBI Taxonomy" id="44577"/>
    <lineage>
        <taxon>Bacteria</taxon>
        <taxon>Pseudomonadati</taxon>
        <taxon>Pseudomonadota</taxon>
        <taxon>Betaproteobacteria</taxon>
        <taxon>Nitrosomonadales</taxon>
        <taxon>Nitrosomonadaceae</taxon>
        <taxon>Nitrosomonas</taxon>
    </lineage>
</organism>
<dbReference type="SMART" id="SM01321">
    <property type="entry name" value="Y1_Tnp"/>
    <property type="match status" value="1"/>
</dbReference>
<gene>
    <name evidence="2" type="ORF">SAMN05216334_10252</name>
</gene>
<feature type="domain" description="Transposase IS200-like" evidence="1">
    <location>
        <begin position="58"/>
        <end position="209"/>
    </location>
</feature>
<dbReference type="InterPro" id="IPR052715">
    <property type="entry name" value="RAYT_transposase"/>
</dbReference>
<proteinExistence type="predicted"/>
<dbReference type="EMBL" id="FNUX01000002">
    <property type="protein sequence ID" value="SEF46589.1"/>
    <property type="molecule type" value="Genomic_DNA"/>
</dbReference>
<dbReference type="PANTHER" id="PTHR36966:SF1">
    <property type="entry name" value="REP-ASSOCIATED TYROSINE TRANSPOSASE"/>
    <property type="match status" value="1"/>
</dbReference>
<accession>A0A1H5S7K1</accession>
<evidence type="ECO:0000313" key="3">
    <source>
        <dbReference type="Proteomes" id="UP000236753"/>
    </source>
</evidence>
<name>A0A1H5S7K1_9PROT</name>
<dbReference type="InterPro" id="IPR002686">
    <property type="entry name" value="Transposase_17"/>
</dbReference>
<dbReference type="Gene3D" id="3.30.70.1290">
    <property type="entry name" value="Transposase IS200-like"/>
    <property type="match status" value="1"/>
</dbReference>
<dbReference type="RefSeq" id="WP_258039231.1">
    <property type="nucleotide sequence ID" value="NZ_FNUX01000002.1"/>
</dbReference>